<name>A0A6J5EH15_9BURK</name>
<dbReference type="InterPro" id="IPR014944">
    <property type="entry name" value="Toxin_SymE-like"/>
</dbReference>
<protein>
    <recommendedName>
        <fullName evidence="2">Toxin SymE-like domain-containing protein</fullName>
    </recommendedName>
</protein>
<dbReference type="GO" id="GO:0016070">
    <property type="term" value="P:RNA metabolic process"/>
    <property type="evidence" value="ECO:0007669"/>
    <property type="project" value="InterPro"/>
</dbReference>
<evidence type="ECO:0000313" key="3">
    <source>
        <dbReference type="EMBL" id="CAB3764502.1"/>
    </source>
</evidence>
<dbReference type="GO" id="GO:0005737">
    <property type="term" value="C:cytoplasm"/>
    <property type="evidence" value="ECO:0007669"/>
    <property type="project" value="InterPro"/>
</dbReference>
<dbReference type="GO" id="GO:0003723">
    <property type="term" value="F:RNA binding"/>
    <property type="evidence" value="ECO:0007669"/>
    <property type="project" value="InterPro"/>
</dbReference>
<feature type="domain" description="Toxin SymE-like" evidence="2">
    <location>
        <begin position="25"/>
        <end position="65"/>
    </location>
</feature>
<gene>
    <name evidence="3" type="ORF">LMG29739_04372</name>
</gene>
<sequence length="67" mass="7646">MQGGTGALRASRTGRTGDYPMTWSNNEDYRPVRWIRLAGRWLKKAGFNMPSRIRVEVQEGKLVITHA</sequence>
<dbReference type="AlphaFoldDB" id="A0A6J5EH15"/>
<dbReference type="GO" id="GO:0016788">
    <property type="term" value="F:hydrolase activity, acting on ester bonds"/>
    <property type="evidence" value="ECO:0007669"/>
    <property type="project" value="InterPro"/>
</dbReference>
<organism evidence="3 4">
    <name type="scientific">Paraburkholderia solisilvae</name>
    <dbReference type="NCBI Taxonomy" id="624376"/>
    <lineage>
        <taxon>Bacteria</taxon>
        <taxon>Pseudomonadati</taxon>
        <taxon>Pseudomonadota</taxon>
        <taxon>Betaproteobacteria</taxon>
        <taxon>Burkholderiales</taxon>
        <taxon>Burkholderiaceae</taxon>
        <taxon>Paraburkholderia</taxon>
    </lineage>
</organism>
<feature type="region of interest" description="Disordered" evidence="1">
    <location>
        <begin position="1"/>
        <end position="22"/>
    </location>
</feature>
<keyword evidence="4" id="KW-1185">Reference proteome</keyword>
<accession>A0A6J5EH15</accession>
<evidence type="ECO:0000313" key="4">
    <source>
        <dbReference type="Proteomes" id="UP000494329"/>
    </source>
</evidence>
<dbReference type="Pfam" id="PF08845">
    <property type="entry name" value="SymE_toxin"/>
    <property type="match status" value="1"/>
</dbReference>
<evidence type="ECO:0000259" key="2">
    <source>
        <dbReference type="Pfam" id="PF08845"/>
    </source>
</evidence>
<dbReference type="Proteomes" id="UP000494329">
    <property type="component" value="Unassembled WGS sequence"/>
</dbReference>
<proteinExistence type="predicted"/>
<dbReference type="EMBL" id="CADIKF010000038">
    <property type="protein sequence ID" value="CAB3764502.1"/>
    <property type="molecule type" value="Genomic_DNA"/>
</dbReference>
<reference evidence="3 4" key="1">
    <citation type="submission" date="2020-04" db="EMBL/GenBank/DDBJ databases">
        <authorList>
            <person name="De Canck E."/>
        </authorList>
    </citation>
    <scope>NUCLEOTIDE SEQUENCE [LARGE SCALE GENOMIC DNA]</scope>
    <source>
        <strain evidence="3 4">LMG 29739</strain>
    </source>
</reference>
<evidence type="ECO:0000256" key="1">
    <source>
        <dbReference type="SAM" id="MobiDB-lite"/>
    </source>
</evidence>